<evidence type="ECO:0000313" key="3">
    <source>
        <dbReference type="Proteomes" id="UP001295684"/>
    </source>
</evidence>
<name>A0AAD1XWB6_EUPCR</name>
<reference evidence="2" key="1">
    <citation type="submission" date="2023-07" db="EMBL/GenBank/DDBJ databases">
        <authorList>
            <consortium name="AG Swart"/>
            <person name="Singh M."/>
            <person name="Singh A."/>
            <person name="Seah K."/>
            <person name="Emmerich C."/>
        </authorList>
    </citation>
    <scope>NUCLEOTIDE SEQUENCE</scope>
    <source>
        <strain evidence="2">DP1</strain>
    </source>
</reference>
<dbReference type="EMBL" id="CAMPGE010022622">
    <property type="protein sequence ID" value="CAI2380653.1"/>
    <property type="molecule type" value="Genomic_DNA"/>
</dbReference>
<comment type="caution">
    <text evidence="2">The sequence shown here is derived from an EMBL/GenBank/DDBJ whole genome shotgun (WGS) entry which is preliminary data.</text>
</comment>
<feature type="region of interest" description="Disordered" evidence="1">
    <location>
        <begin position="166"/>
        <end position="186"/>
    </location>
</feature>
<dbReference type="AlphaFoldDB" id="A0AAD1XWB6"/>
<gene>
    <name evidence="2" type="ORF">ECRASSUSDP1_LOCUS22090</name>
</gene>
<protein>
    <submittedName>
        <fullName evidence="2">Uncharacterized protein</fullName>
    </submittedName>
</protein>
<accession>A0AAD1XWB6</accession>
<evidence type="ECO:0000313" key="2">
    <source>
        <dbReference type="EMBL" id="CAI2380653.1"/>
    </source>
</evidence>
<feature type="compositionally biased region" description="Polar residues" evidence="1">
    <location>
        <begin position="166"/>
        <end position="182"/>
    </location>
</feature>
<evidence type="ECO:0000256" key="1">
    <source>
        <dbReference type="SAM" id="MobiDB-lite"/>
    </source>
</evidence>
<organism evidence="2 3">
    <name type="scientific">Euplotes crassus</name>
    <dbReference type="NCBI Taxonomy" id="5936"/>
    <lineage>
        <taxon>Eukaryota</taxon>
        <taxon>Sar</taxon>
        <taxon>Alveolata</taxon>
        <taxon>Ciliophora</taxon>
        <taxon>Intramacronucleata</taxon>
        <taxon>Spirotrichea</taxon>
        <taxon>Hypotrichia</taxon>
        <taxon>Euplotida</taxon>
        <taxon>Euplotidae</taxon>
        <taxon>Moneuplotes</taxon>
    </lineage>
</organism>
<dbReference type="Proteomes" id="UP001295684">
    <property type="component" value="Unassembled WGS sequence"/>
</dbReference>
<sequence length="199" mass="22544">MERDNNRYLSVLVPGKVSNPLNAISAIKGTRMKKQESEGIEFEVPLEDFEGKDNNLQLEIDINRNAGTPCFVKLRKKRVTSVLMKVKKQPDNICNPIFHDTSKGDIEDQLLTRFDHLIDSFSKNIKTNKLIEDVDLISRNEVLSQSVEKEELEKAIIDNGLLKDSANTVDPDTSNTDAPCSKSSHKKGFSLSYDYMHPY</sequence>
<proteinExistence type="predicted"/>
<keyword evidence="3" id="KW-1185">Reference proteome</keyword>